<comment type="caution">
    <text evidence="2">The sequence shown here is derived from an EMBL/GenBank/DDBJ whole genome shotgun (WGS) entry which is preliminary data.</text>
</comment>
<dbReference type="PROSITE" id="PS50012">
    <property type="entry name" value="RCC1_3"/>
    <property type="match status" value="1"/>
</dbReference>
<dbReference type="SUPFAM" id="SSF50985">
    <property type="entry name" value="RCC1/BLIP-II"/>
    <property type="match status" value="1"/>
</dbReference>
<proteinExistence type="predicted"/>
<keyword evidence="3" id="KW-1185">Reference proteome</keyword>
<dbReference type="Proteomes" id="UP001295423">
    <property type="component" value="Unassembled WGS sequence"/>
</dbReference>
<dbReference type="Gene3D" id="2.130.10.30">
    <property type="entry name" value="Regulator of chromosome condensation 1/beta-lactamase-inhibitor protein II"/>
    <property type="match status" value="1"/>
</dbReference>
<dbReference type="InterPro" id="IPR009091">
    <property type="entry name" value="RCC1/BLIP-II"/>
</dbReference>
<evidence type="ECO:0000313" key="2">
    <source>
        <dbReference type="EMBL" id="CAJ1954830.1"/>
    </source>
</evidence>
<gene>
    <name evidence="2" type="ORF">CYCCA115_LOCUS15422</name>
</gene>
<protein>
    <submittedName>
        <fullName evidence="2">Uncharacterized protein</fullName>
    </submittedName>
</protein>
<sequence>MKWESICAGENCVVAIDSDGVPHSSGLEHPRKLARTIANGVPNHDTRPLEQITLALSNKSLATQLNLESLKWTVLINHYLTTAENRSCFRNTASRKEVVSQFVKPCPMVFAEQFSGRATNVAAGAVHSLVVKLENGSTSVHSTGHNGSEQLGLGDNAERQVLIKIQDLDGKDIQKVAAGRFHS</sequence>
<reference evidence="2" key="1">
    <citation type="submission" date="2023-08" db="EMBL/GenBank/DDBJ databases">
        <authorList>
            <person name="Audoor S."/>
            <person name="Bilcke G."/>
        </authorList>
    </citation>
    <scope>NUCLEOTIDE SEQUENCE</scope>
</reference>
<name>A0AAD2FWT5_9STRA</name>
<dbReference type="InterPro" id="IPR000408">
    <property type="entry name" value="Reg_chr_condens"/>
</dbReference>
<accession>A0AAD2FWT5</accession>
<dbReference type="AlphaFoldDB" id="A0AAD2FWT5"/>
<organism evidence="2 3">
    <name type="scientific">Cylindrotheca closterium</name>
    <dbReference type="NCBI Taxonomy" id="2856"/>
    <lineage>
        <taxon>Eukaryota</taxon>
        <taxon>Sar</taxon>
        <taxon>Stramenopiles</taxon>
        <taxon>Ochrophyta</taxon>
        <taxon>Bacillariophyta</taxon>
        <taxon>Bacillariophyceae</taxon>
        <taxon>Bacillariophycidae</taxon>
        <taxon>Bacillariales</taxon>
        <taxon>Bacillariaceae</taxon>
        <taxon>Cylindrotheca</taxon>
    </lineage>
</organism>
<evidence type="ECO:0000256" key="1">
    <source>
        <dbReference type="PROSITE-ProRule" id="PRU00235"/>
    </source>
</evidence>
<feature type="repeat" description="RCC1" evidence="1">
    <location>
        <begin position="138"/>
        <end position="183"/>
    </location>
</feature>
<evidence type="ECO:0000313" key="3">
    <source>
        <dbReference type="Proteomes" id="UP001295423"/>
    </source>
</evidence>
<dbReference type="Pfam" id="PF00415">
    <property type="entry name" value="RCC1"/>
    <property type="match status" value="1"/>
</dbReference>
<dbReference type="EMBL" id="CAKOGP040001870">
    <property type="protein sequence ID" value="CAJ1954830.1"/>
    <property type="molecule type" value="Genomic_DNA"/>
</dbReference>